<dbReference type="HOGENOM" id="CLU_1174057_0_0_0"/>
<reference evidence="4" key="1">
    <citation type="submission" date="2006-03" db="EMBL/GenBank/DDBJ databases">
        <title>Complete genome sequence of Gemmatimonas aurantiaca T-27 that represents a novel phylum Gemmatimonadetes.</title>
        <authorList>
            <person name="Takasaki K."/>
            <person name="Ichikawa N."/>
            <person name="Miura H."/>
            <person name="Matsushita S."/>
            <person name="Watanabe Y."/>
            <person name="Oguchi A."/>
            <person name="Ankai A."/>
            <person name="Yashiro I."/>
            <person name="Takahashi M."/>
            <person name="Terui Y."/>
            <person name="Fukui S."/>
            <person name="Yokoyama H."/>
            <person name="Tanikawa S."/>
            <person name="Hanada S."/>
            <person name="Kamagata Y."/>
            <person name="Fujita N."/>
        </authorList>
    </citation>
    <scope>NUCLEOTIDE SEQUENCE [LARGE SCALE GENOMIC DNA]</scope>
    <source>
        <strain evidence="4">T-27 / DSM 14586 / JCM 11422 / NBRC 100505</strain>
    </source>
</reference>
<gene>
    <name evidence="3" type="ordered locus">GAU_1694</name>
</gene>
<dbReference type="EMBL" id="AP009153">
    <property type="protein sequence ID" value="BAH38736.1"/>
    <property type="molecule type" value="Genomic_DNA"/>
</dbReference>
<organism evidence="3 4">
    <name type="scientific">Gemmatimonas aurantiaca (strain DSM 14586 / JCM 11422 / NBRC 100505 / T-27)</name>
    <dbReference type="NCBI Taxonomy" id="379066"/>
    <lineage>
        <taxon>Bacteria</taxon>
        <taxon>Pseudomonadati</taxon>
        <taxon>Gemmatimonadota</taxon>
        <taxon>Gemmatimonadia</taxon>
        <taxon>Gemmatimonadales</taxon>
        <taxon>Gemmatimonadaceae</taxon>
        <taxon>Gemmatimonas</taxon>
    </lineage>
</organism>
<dbReference type="InterPro" id="IPR041916">
    <property type="entry name" value="Anti_sigma_zinc_sf"/>
</dbReference>
<dbReference type="AlphaFoldDB" id="C1A926"/>
<name>C1A926_GEMAT</name>
<sequence>MTECQAQELQDLLPDYVTESLSDAARARVHMHLSTCSACAGDVALLRTVRALRPHAVSLDAAHMARIVSALPKPPRSHESEHQHPPRPMLVRTKAEETIAQPVPPSVAARSRRRLLSGPTLWRVAATITVMVAGGTSLLVARGGESGSTAAITQLAAGESLQTPALLAESLSAMNGLNTRAALAAQPDVPVSYGDLGDYTEEELQGMLDRLDQWDGATSTDPMPGVPLVATRGGAL</sequence>
<dbReference type="eggNOG" id="ENOG50314QF">
    <property type="taxonomic scope" value="Bacteria"/>
</dbReference>
<dbReference type="KEGG" id="gau:GAU_1694"/>
<feature type="region of interest" description="Disordered" evidence="1">
    <location>
        <begin position="216"/>
        <end position="236"/>
    </location>
</feature>
<protein>
    <recommendedName>
        <fullName evidence="2">Putative zinc-finger domain-containing protein</fullName>
    </recommendedName>
</protein>
<dbReference type="STRING" id="379066.GAU_1694"/>
<feature type="domain" description="Putative zinc-finger" evidence="2">
    <location>
        <begin position="7"/>
        <end position="40"/>
    </location>
</feature>
<proteinExistence type="predicted"/>
<evidence type="ECO:0000259" key="2">
    <source>
        <dbReference type="Pfam" id="PF13490"/>
    </source>
</evidence>
<dbReference type="Proteomes" id="UP000002209">
    <property type="component" value="Chromosome"/>
</dbReference>
<evidence type="ECO:0000313" key="3">
    <source>
        <dbReference type="EMBL" id="BAH38736.1"/>
    </source>
</evidence>
<dbReference type="OrthoDB" id="8374021at2"/>
<evidence type="ECO:0000256" key="1">
    <source>
        <dbReference type="SAM" id="MobiDB-lite"/>
    </source>
</evidence>
<keyword evidence="4" id="KW-1185">Reference proteome</keyword>
<dbReference type="Pfam" id="PF13490">
    <property type="entry name" value="zf-HC2"/>
    <property type="match status" value="1"/>
</dbReference>
<dbReference type="InterPro" id="IPR027383">
    <property type="entry name" value="Znf_put"/>
</dbReference>
<dbReference type="RefSeq" id="WP_012683183.1">
    <property type="nucleotide sequence ID" value="NC_012489.1"/>
</dbReference>
<evidence type="ECO:0000313" key="4">
    <source>
        <dbReference type="Proteomes" id="UP000002209"/>
    </source>
</evidence>
<dbReference type="Gene3D" id="1.10.10.1320">
    <property type="entry name" value="Anti-sigma factor, zinc-finger domain"/>
    <property type="match status" value="1"/>
</dbReference>
<accession>C1A926</accession>